<feature type="chain" id="PRO_5047190927" description="DUF2219 domain-containing protein" evidence="1">
    <location>
        <begin position="26"/>
        <end position="325"/>
    </location>
</feature>
<reference evidence="2" key="1">
    <citation type="submission" date="2017-08" db="EMBL/GenBank/DDBJ databases">
        <title>Microbulbifer marisrubri sp. nov., a halophilic alphaproteobacterium isolated from marine sediment of the Yellow Sea, China.</title>
        <authorList>
            <person name="Zhang G."/>
            <person name="Xiong Q."/>
        </authorList>
    </citation>
    <scope>NUCLEOTIDE SEQUENCE [LARGE SCALE GENOMIC DNA]</scope>
    <source>
        <strain evidence="2">WRN-8</strain>
    </source>
</reference>
<keyword evidence="3" id="KW-1185">Reference proteome</keyword>
<organism evidence="2 3">
    <name type="scientific">Microbulbifer flavimaris</name>
    <dbReference type="NCBI Taxonomy" id="1781068"/>
    <lineage>
        <taxon>Bacteria</taxon>
        <taxon>Pseudomonadati</taxon>
        <taxon>Pseudomonadota</taxon>
        <taxon>Gammaproteobacteria</taxon>
        <taxon>Cellvibrionales</taxon>
        <taxon>Microbulbiferaceae</taxon>
        <taxon>Microbulbifer</taxon>
    </lineage>
</organism>
<feature type="signal peptide" evidence="1">
    <location>
        <begin position="1"/>
        <end position="25"/>
    </location>
</feature>
<dbReference type="RefSeq" id="WP_067079703.1">
    <property type="nucleotide sequence ID" value="NZ_LRFG02000001.1"/>
</dbReference>
<sequence>MISFKNSARYGFAILAALGSAHGLADTADAAGHKSFELVTLTSEEAGRTALGVDFEIDRIELGPVQFSAQGVYSFDDAVRSQDMLSFDFSREFASVQQCYQVGMDTGADNDDAPVVIEPGTLPDGPGPVNSCPWGRWSFGGSASHETDQDFDDGQTVLALTTALEMPAAHDNATFAQFYALLDFVPGLLRAASGYPADHELGSALRPIVSLALGEVDPQQDAQREQLLGGLDRYYRAEGEISLSTPVALFDGKPVLLAYDYRYFRELDADAVIEGANLHRSRLLQFSLRMPSADDRGYAFVGYSSGRLPFGIEDEVLEVGWSYSL</sequence>
<accession>A0ABX4I1P4</accession>
<evidence type="ECO:0008006" key="4">
    <source>
        <dbReference type="Google" id="ProtNLM"/>
    </source>
</evidence>
<keyword evidence="1" id="KW-0732">Signal</keyword>
<dbReference type="EMBL" id="LRFG02000001">
    <property type="protein sequence ID" value="PCO06329.1"/>
    <property type="molecule type" value="Genomic_DNA"/>
</dbReference>
<dbReference type="Proteomes" id="UP000218427">
    <property type="component" value="Unassembled WGS sequence"/>
</dbReference>
<proteinExistence type="predicted"/>
<gene>
    <name evidence="2" type="ORF">AWR36_000640</name>
</gene>
<evidence type="ECO:0000313" key="3">
    <source>
        <dbReference type="Proteomes" id="UP000218427"/>
    </source>
</evidence>
<evidence type="ECO:0000313" key="2">
    <source>
        <dbReference type="EMBL" id="PCO06329.1"/>
    </source>
</evidence>
<comment type="caution">
    <text evidence="2">The sequence shown here is derived from an EMBL/GenBank/DDBJ whole genome shotgun (WGS) entry which is preliminary data.</text>
</comment>
<name>A0ABX4I1P4_9GAMM</name>
<protein>
    <recommendedName>
        <fullName evidence="4">DUF2219 domain-containing protein</fullName>
    </recommendedName>
</protein>
<evidence type="ECO:0000256" key="1">
    <source>
        <dbReference type="SAM" id="SignalP"/>
    </source>
</evidence>